<dbReference type="CDD" id="cd21080">
    <property type="entry name" value="DHD_Skor"/>
    <property type="match status" value="1"/>
</dbReference>
<comment type="caution">
    <text evidence="5">The sequence shown here is derived from an EMBL/GenBank/DDBJ whole genome shotgun (WGS) entry which is preliminary data.</text>
</comment>
<dbReference type="Gene3D" id="4.10.530.10">
    <property type="entry name" value="Gamma-fibrinogen Carboxyl Terminal Fragment, domain 2"/>
    <property type="match status" value="1"/>
</dbReference>
<proteinExistence type="inferred from homology"/>
<dbReference type="PANTHER" id="PTHR10005">
    <property type="entry name" value="SKI ONCOGENE-RELATED"/>
    <property type="match status" value="1"/>
</dbReference>
<dbReference type="CDD" id="cd00087">
    <property type="entry name" value="FReD"/>
    <property type="match status" value="1"/>
</dbReference>
<dbReference type="GO" id="GO:0000978">
    <property type="term" value="F:RNA polymerase II cis-regulatory region sequence-specific DNA binding"/>
    <property type="evidence" value="ECO:0007669"/>
    <property type="project" value="TreeGrafter"/>
</dbReference>
<dbReference type="InterPro" id="IPR003380">
    <property type="entry name" value="SKI/SNO/DAC"/>
</dbReference>
<dbReference type="InterPro" id="IPR020837">
    <property type="entry name" value="Fibrinogen_CS"/>
</dbReference>
<reference evidence="5" key="1">
    <citation type="submission" date="2021-03" db="EMBL/GenBank/DDBJ databases">
        <authorList>
            <person name="Bekaert M."/>
        </authorList>
    </citation>
    <scope>NUCLEOTIDE SEQUENCE</scope>
</reference>
<dbReference type="Proteomes" id="UP000683360">
    <property type="component" value="Unassembled WGS sequence"/>
</dbReference>
<dbReference type="Pfam" id="PF00147">
    <property type="entry name" value="Fibrinogen_C"/>
    <property type="match status" value="1"/>
</dbReference>
<dbReference type="GO" id="GO:0030514">
    <property type="term" value="P:negative regulation of BMP signaling pathway"/>
    <property type="evidence" value="ECO:0007669"/>
    <property type="project" value="TreeGrafter"/>
</dbReference>
<feature type="region of interest" description="Disordered" evidence="3">
    <location>
        <begin position="1152"/>
        <end position="1178"/>
    </location>
</feature>
<dbReference type="Pfam" id="PF02437">
    <property type="entry name" value="Ski_Sno_DHD"/>
    <property type="match status" value="1"/>
</dbReference>
<dbReference type="GO" id="GO:0005667">
    <property type="term" value="C:transcription regulator complex"/>
    <property type="evidence" value="ECO:0007669"/>
    <property type="project" value="TreeGrafter"/>
</dbReference>
<protein>
    <recommendedName>
        <fullName evidence="4">Fibrinogen C-terminal domain-containing protein</fullName>
    </recommendedName>
</protein>
<keyword evidence="6" id="KW-1185">Reference proteome</keyword>
<feature type="region of interest" description="Disordered" evidence="3">
    <location>
        <begin position="403"/>
        <end position="469"/>
    </location>
</feature>
<feature type="compositionally biased region" description="Basic residues" evidence="3">
    <location>
        <begin position="537"/>
        <end position="550"/>
    </location>
</feature>
<dbReference type="GO" id="GO:0000122">
    <property type="term" value="P:negative regulation of transcription by RNA polymerase II"/>
    <property type="evidence" value="ECO:0007669"/>
    <property type="project" value="TreeGrafter"/>
</dbReference>
<dbReference type="InterPro" id="IPR014890">
    <property type="entry name" value="c-SKI_SMAD4-bd_dom"/>
</dbReference>
<name>A0A8S3V1C7_MYTED</name>
<feature type="region of interest" description="Disordered" evidence="3">
    <location>
        <begin position="537"/>
        <end position="567"/>
    </location>
</feature>
<dbReference type="OrthoDB" id="7735550at2759"/>
<dbReference type="InterPro" id="IPR010919">
    <property type="entry name" value="SAND-like_dom_sf"/>
</dbReference>
<evidence type="ECO:0000259" key="4">
    <source>
        <dbReference type="PROSITE" id="PS51406"/>
    </source>
</evidence>
<dbReference type="Gene3D" id="3.90.215.10">
    <property type="entry name" value="Gamma Fibrinogen, chain A, domain 1"/>
    <property type="match status" value="1"/>
</dbReference>
<dbReference type="SMART" id="SM01046">
    <property type="entry name" value="c-SKI_SMAD_bind"/>
    <property type="match status" value="1"/>
</dbReference>
<dbReference type="GO" id="GO:0046332">
    <property type="term" value="F:SMAD binding"/>
    <property type="evidence" value="ECO:0007669"/>
    <property type="project" value="InterPro"/>
</dbReference>
<feature type="region of interest" description="Disordered" evidence="3">
    <location>
        <begin position="274"/>
        <end position="294"/>
    </location>
</feature>
<dbReference type="GO" id="GO:0005634">
    <property type="term" value="C:nucleus"/>
    <property type="evidence" value="ECO:0007669"/>
    <property type="project" value="TreeGrafter"/>
</dbReference>
<accession>A0A8S3V1C7</accession>
<feature type="compositionally biased region" description="Acidic residues" evidence="3">
    <location>
        <begin position="501"/>
        <end position="514"/>
    </location>
</feature>
<comment type="similarity">
    <text evidence="1">Belongs to the SKI family.</text>
</comment>
<dbReference type="InterPro" id="IPR002181">
    <property type="entry name" value="Fibrinogen_a/b/g_C_dom"/>
</dbReference>
<feature type="domain" description="Fibrinogen C-terminal" evidence="4">
    <location>
        <begin position="931"/>
        <end position="1133"/>
    </location>
</feature>
<feature type="compositionally biased region" description="Basic and acidic residues" evidence="3">
    <location>
        <begin position="450"/>
        <end position="459"/>
    </location>
</feature>
<keyword evidence="2" id="KW-1015">Disulfide bond</keyword>
<dbReference type="Pfam" id="PF08782">
    <property type="entry name" value="c-SKI_SMAD_bind"/>
    <property type="match status" value="1"/>
</dbReference>
<dbReference type="SMART" id="SM00186">
    <property type="entry name" value="FBG"/>
    <property type="match status" value="1"/>
</dbReference>
<dbReference type="SUPFAM" id="SSF46955">
    <property type="entry name" value="Putative DNA-binding domain"/>
    <property type="match status" value="1"/>
</dbReference>
<dbReference type="InterPro" id="IPR023216">
    <property type="entry name" value="Tscrpt_reg_SKI_SnoN"/>
</dbReference>
<evidence type="ECO:0000313" key="6">
    <source>
        <dbReference type="Proteomes" id="UP000683360"/>
    </source>
</evidence>
<dbReference type="Gene3D" id="3.10.260.20">
    <property type="entry name" value="Ski"/>
    <property type="match status" value="1"/>
</dbReference>
<evidence type="ECO:0000256" key="2">
    <source>
        <dbReference type="ARBA" id="ARBA00023157"/>
    </source>
</evidence>
<dbReference type="InterPro" id="IPR009061">
    <property type="entry name" value="DNA-bd_dom_put_sf"/>
</dbReference>
<dbReference type="PANTHER" id="PTHR10005:SF26">
    <property type="entry name" value="CORL"/>
    <property type="match status" value="1"/>
</dbReference>
<dbReference type="AlphaFoldDB" id="A0A8S3V1C7"/>
<dbReference type="SUPFAM" id="SSF63763">
    <property type="entry name" value="SAND domain-like"/>
    <property type="match status" value="1"/>
</dbReference>
<dbReference type="InterPro" id="IPR037000">
    <property type="entry name" value="Ski_DNA-bd_sf"/>
</dbReference>
<dbReference type="InterPro" id="IPR036056">
    <property type="entry name" value="Fibrinogen-like_C"/>
</dbReference>
<dbReference type="Gene3D" id="3.10.390.10">
    <property type="entry name" value="SAND domain-like"/>
    <property type="match status" value="1"/>
</dbReference>
<dbReference type="GO" id="GO:0005737">
    <property type="term" value="C:cytoplasm"/>
    <property type="evidence" value="ECO:0007669"/>
    <property type="project" value="TreeGrafter"/>
</dbReference>
<organism evidence="5 6">
    <name type="scientific">Mytilus edulis</name>
    <name type="common">Blue mussel</name>
    <dbReference type="NCBI Taxonomy" id="6550"/>
    <lineage>
        <taxon>Eukaryota</taxon>
        <taxon>Metazoa</taxon>
        <taxon>Spiralia</taxon>
        <taxon>Lophotrochozoa</taxon>
        <taxon>Mollusca</taxon>
        <taxon>Bivalvia</taxon>
        <taxon>Autobranchia</taxon>
        <taxon>Pteriomorphia</taxon>
        <taxon>Mytilida</taxon>
        <taxon>Mytiloidea</taxon>
        <taxon>Mytilidae</taxon>
        <taxon>Mytilinae</taxon>
        <taxon>Mytilus</taxon>
    </lineage>
</organism>
<dbReference type="EMBL" id="CAJPWZ010002944">
    <property type="protein sequence ID" value="CAG2248564.1"/>
    <property type="molecule type" value="Genomic_DNA"/>
</dbReference>
<evidence type="ECO:0000256" key="3">
    <source>
        <dbReference type="SAM" id="MobiDB-lite"/>
    </source>
</evidence>
<dbReference type="PROSITE" id="PS00514">
    <property type="entry name" value="FIBRINOGEN_C_1"/>
    <property type="match status" value="1"/>
</dbReference>
<dbReference type="SUPFAM" id="SSF56496">
    <property type="entry name" value="Fibrinogen C-terminal domain-like"/>
    <property type="match status" value="1"/>
</dbReference>
<dbReference type="InterPro" id="IPR014716">
    <property type="entry name" value="Fibrinogen_a/b/g_C_1"/>
</dbReference>
<dbReference type="PROSITE" id="PS51406">
    <property type="entry name" value="FIBRINOGEN_C_2"/>
    <property type="match status" value="1"/>
</dbReference>
<sequence>MLILTSSKSSFEISVTSSIIVGTKEKRQQSIITPAVFPRSFDSNISEESKLTDDLQSTKDIVSGSTDAQIGTISLFGVPIVCLYVEDKERLCLAQISNTLLRDFSYNEIHNRRVALGITCMQCSPIQLEVLRRSGAMPVSSRRCGLITKREAERLVKSFLEDIPPPKLPENFSFQVEHSCGWGCQGMFMPSRYNSSRAKCIKCTTCNSFFSPNKFIFHYHKTSSSAYRHPDAANFNSWRRHLHLVESTPAETLLFAWEDVKAMFNGGCRKRTSGGKPNFTLSPNRSRESTEYKSPAVPSMMRTYQGMQSTDLYRLNMADNMHSAFPVQASHSTVASYGDMLRSMSLNYTPWWKSLYMQRHGVPSSCSVPFSPEFNMSSYGHPQFPLPLIDTTESFMDEMSKLSEITSSQEKKEKKNENTSTTRSPSEEEIADQFSSCNDDSIDIETEENTPCKDQEESQHHKKETTNTSIFGVCSHENSIRESKSMEVDQTDKFKELQDNDRDEDGSSDDDLFDDSDLESFSVDKIKEFLIKAKQLRKQKEKKRKSHQGVRPHDVSTGSDATQKNTEKVTEAKIKSVDKVLGYLKDDNAYLKTLVIASLKSPDVNYDGTKEHKRKVITNLPKGSEQQATQMKVVLSNSEVRGNNLPCEYSFHVWYPDEDIRQKVKDVSYKVSNMTGYIDREFLTMKATALEELKQCQNWTIHLERQITELKFKTLKGRIIERDTSNSITDVERDMLDLKKKVSHLKNNYQRMHRSFQSLNIGNMRKAEPISHREINMLDLLKNTVRDLKAEWVVVKRDVIELQTEHRNIKMGQNKYSNNSFHMAESIQLLTSKLSILEAKNDNFTDVLKSQSNKNDNVYDRIQKLETHDEDYTVIVDNMKTDLKNSEAKIKSVDKDLGLLKDDNAYLKTLVIASLKSPDVNHDGTKENRRRVITTIPKDCQDVNEMGYDVSGVYQIKPEGAEEPDNIYCEFLNGTAYTVIQRRTDGLLSFNRQWIEYKFGFGNLYGSHWIGNEWINFLTNQDEYTLRIDMWDWEGKKHFSEYRIFSIGSQDVDYQIHVGGYTGNAGDSLSFHDGMKFSTEDMDNDLNVRHCAAENKSGWWFNNCYLSNLNGVYHVGFYSHSQYSDGIVWFTLKEDDNKNDHRDRAAAVLTFEDDDLPPPPKKPEADKKKAKGKSQAPLKNKLAYDRFIREQVPKILKAFGIDSESDSDSN</sequence>
<gene>
    <name evidence="5" type="ORF">MEDL_60423</name>
</gene>
<feature type="compositionally biased region" description="Basic and acidic residues" evidence="3">
    <location>
        <begin position="481"/>
        <end position="500"/>
    </location>
</feature>
<dbReference type="GO" id="GO:0000981">
    <property type="term" value="F:DNA-binding transcription factor activity, RNA polymerase II-specific"/>
    <property type="evidence" value="ECO:0007669"/>
    <property type="project" value="TreeGrafter"/>
</dbReference>
<evidence type="ECO:0000256" key="1">
    <source>
        <dbReference type="ARBA" id="ARBA00009513"/>
    </source>
</evidence>
<evidence type="ECO:0000313" key="5">
    <source>
        <dbReference type="EMBL" id="CAG2248564.1"/>
    </source>
</evidence>
<feature type="region of interest" description="Disordered" evidence="3">
    <location>
        <begin position="481"/>
        <end position="514"/>
    </location>
</feature>